<protein>
    <submittedName>
        <fullName evidence="1">Carboxypeptidase-like regulatory domain-containing protein</fullName>
    </submittedName>
</protein>
<dbReference type="Pfam" id="PF13715">
    <property type="entry name" value="CarbopepD_reg_2"/>
    <property type="match status" value="1"/>
</dbReference>
<comment type="caution">
    <text evidence="1">The sequence shown here is derived from an EMBL/GenBank/DDBJ whole genome shotgun (WGS) entry which is preliminary data.</text>
</comment>
<sequence length="252" mass="28380">MRTTLNINIPTPCHEDWNIMTPQQKGRHCASCEKTVFDFTSKTDEQIIKTYQNQGNLCGRFKSTQLDRELVLSRKEKNNYISYAASTLFAFLSFGSMDLEAQEQPKVIAVDSSHNPTIKGKIAVSVLNKIISGTVTDSYNGLPIVGVNVVIKGTKTGVQTDFDGNYKLAAKKGDTLVFSYLGYNRKEVKVSHSNMYNILFESSDISIMGEIMIHDPKIEKTHNKNESENLDSKERSTTGQLLYNMTSIFRRK</sequence>
<reference evidence="2" key="1">
    <citation type="journal article" date="2019" name="Int. J. Syst. Evol. Microbiol.">
        <title>The Global Catalogue of Microorganisms (GCM) 10K type strain sequencing project: providing services to taxonomists for standard genome sequencing and annotation.</title>
        <authorList>
            <consortium name="The Broad Institute Genomics Platform"/>
            <consortium name="The Broad Institute Genome Sequencing Center for Infectious Disease"/>
            <person name="Wu L."/>
            <person name="Ma J."/>
        </authorList>
    </citation>
    <scope>NUCLEOTIDE SEQUENCE [LARGE SCALE GENOMIC DNA]</scope>
    <source>
        <strain evidence="2">KCTC 32514</strain>
    </source>
</reference>
<dbReference type="RefSeq" id="WP_194506831.1">
    <property type="nucleotide sequence ID" value="NZ_JADILU010000002.1"/>
</dbReference>
<dbReference type="Gene3D" id="2.60.40.1120">
    <property type="entry name" value="Carboxypeptidase-like, regulatory domain"/>
    <property type="match status" value="1"/>
</dbReference>
<accession>A0ABW6A192</accession>
<dbReference type="SUPFAM" id="SSF49464">
    <property type="entry name" value="Carboxypeptidase regulatory domain-like"/>
    <property type="match status" value="1"/>
</dbReference>
<evidence type="ECO:0000313" key="2">
    <source>
        <dbReference type="Proteomes" id="UP001597548"/>
    </source>
</evidence>
<organism evidence="1 2">
    <name type="scientific">Psychroserpens luteus</name>
    <dbReference type="NCBI Taxonomy" id="1434066"/>
    <lineage>
        <taxon>Bacteria</taxon>
        <taxon>Pseudomonadati</taxon>
        <taxon>Bacteroidota</taxon>
        <taxon>Flavobacteriia</taxon>
        <taxon>Flavobacteriales</taxon>
        <taxon>Flavobacteriaceae</taxon>
        <taxon>Psychroserpens</taxon>
    </lineage>
</organism>
<keyword evidence="2" id="KW-1185">Reference proteome</keyword>
<gene>
    <name evidence="1" type="ORF">ACFS29_20075</name>
</gene>
<dbReference type="InterPro" id="IPR008969">
    <property type="entry name" value="CarboxyPept-like_regulatory"/>
</dbReference>
<evidence type="ECO:0000313" key="1">
    <source>
        <dbReference type="EMBL" id="MFD2917961.1"/>
    </source>
</evidence>
<dbReference type="Proteomes" id="UP001597548">
    <property type="component" value="Unassembled WGS sequence"/>
</dbReference>
<proteinExistence type="predicted"/>
<dbReference type="EMBL" id="JBHUOS010000016">
    <property type="protein sequence ID" value="MFD2917961.1"/>
    <property type="molecule type" value="Genomic_DNA"/>
</dbReference>
<name>A0ABW6A192_9FLAO</name>